<dbReference type="Gene3D" id="3.90.1580.10">
    <property type="entry name" value="paralog of FGE (formylglycine-generating enzyme)"/>
    <property type="match status" value="1"/>
</dbReference>
<reference evidence="2 3" key="1">
    <citation type="journal article" date="2014" name="Antonie Van Leeuwenhoek">
        <title>Hyphomonas beringensis sp. nov. and Hyphomonas chukchiensis sp. nov., isolated from surface seawater of the Bering Sea and Chukchi Sea.</title>
        <authorList>
            <person name="Li C."/>
            <person name="Lai Q."/>
            <person name="Li G."/>
            <person name="Dong C."/>
            <person name="Wang J."/>
            <person name="Liao Y."/>
            <person name="Shao Z."/>
        </authorList>
    </citation>
    <scope>NUCLEOTIDE SEQUENCE [LARGE SCALE GENOMIC DNA]</scope>
    <source>
        <strain evidence="2 3">PS728</strain>
    </source>
</reference>
<evidence type="ECO:0000313" key="3">
    <source>
        <dbReference type="Proteomes" id="UP000027100"/>
    </source>
</evidence>
<dbReference type="PANTHER" id="PTHR23150">
    <property type="entry name" value="SULFATASE MODIFYING FACTOR 1, 2"/>
    <property type="match status" value="1"/>
</dbReference>
<dbReference type="EMBL" id="ARYM01000005">
    <property type="protein sequence ID" value="KCZ99352.1"/>
    <property type="molecule type" value="Genomic_DNA"/>
</dbReference>
<dbReference type="GO" id="GO:0120147">
    <property type="term" value="F:formylglycine-generating oxidase activity"/>
    <property type="evidence" value="ECO:0007669"/>
    <property type="project" value="TreeGrafter"/>
</dbReference>
<comment type="caution">
    <text evidence="2">The sequence shown here is derived from an EMBL/GenBank/DDBJ whole genome shotgun (WGS) entry which is preliminary data.</text>
</comment>
<dbReference type="InterPro" id="IPR042095">
    <property type="entry name" value="SUMF_sf"/>
</dbReference>
<protein>
    <recommendedName>
        <fullName evidence="1">Sulfatase-modifying factor enzyme-like domain-containing protein</fullName>
    </recommendedName>
</protein>
<gene>
    <name evidence="2" type="ORF">HPO_05432</name>
</gene>
<name>A0A062VMD4_9PROT</name>
<sequence>MGQFVTVPGGVLQKGRDAIYPEERPEMELHVDGFRIQMHEVTNDQFAAFVAATGYVTDAERGLIENRPGAGSAVFRNARWHLISGASWKAPDGPGTDIEGKGNWPVIHVSLADAMAYAAWAGGRIPSEEEWEHAARLGLPDPERDTSGAFTDDGKPRANTWQGIFPVANTGDDGFAGAAPVGCFPADRLGLYDMIGNVWEWTDTPFAPGNNTIKGGSYLCADNFCRRYRPAARHPQEVDFSSNHIGFRIVKDLEAE</sequence>
<accession>A0A062VMD4</accession>
<keyword evidence="3" id="KW-1185">Reference proteome</keyword>
<organism evidence="2 3">
    <name type="scientific">Hyphomonas polymorpha PS728</name>
    <dbReference type="NCBI Taxonomy" id="1280954"/>
    <lineage>
        <taxon>Bacteria</taxon>
        <taxon>Pseudomonadati</taxon>
        <taxon>Pseudomonadota</taxon>
        <taxon>Alphaproteobacteria</taxon>
        <taxon>Hyphomonadales</taxon>
        <taxon>Hyphomonadaceae</taxon>
        <taxon>Hyphomonas</taxon>
    </lineage>
</organism>
<proteinExistence type="predicted"/>
<dbReference type="Proteomes" id="UP000027100">
    <property type="component" value="Unassembled WGS sequence"/>
</dbReference>
<dbReference type="AlphaFoldDB" id="A0A062VMD4"/>
<dbReference type="PATRIC" id="fig|1280954.3.peg.1108"/>
<dbReference type="STRING" id="1280954.HPO_05432"/>
<dbReference type="Pfam" id="PF03781">
    <property type="entry name" value="FGE-sulfatase"/>
    <property type="match status" value="1"/>
</dbReference>
<dbReference type="PANTHER" id="PTHR23150:SF19">
    <property type="entry name" value="FORMYLGLYCINE-GENERATING ENZYME"/>
    <property type="match status" value="1"/>
</dbReference>
<dbReference type="OrthoDB" id="9768004at2"/>
<feature type="domain" description="Sulfatase-modifying factor enzyme-like" evidence="1">
    <location>
        <begin position="3"/>
        <end position="251"/>
    </location>
</feature>
<dbReference type="InterPro" id="IPR005532">
    <property type="entry name" value="SUMF_dom"/>
</dbReference>
<dbReference type="SUPFAM" id="SSF56436">
    <property type="entry name" value="C-type lectin-like"/>
    <property type="match status" value="1"/>
</dbReference>
<evidence type="ECO:0000313" key="2">
    <source>
        <dbReference type="EMBL" id="KCZ99352.1"/>
    </source>
</evidence>
<dbReference type="InterPro" id="IPR051043">
    <property type="entry name" value="Sulfatase_Mod_Factor_Kinase"/>
</dbReference>
<dbReference type="eggNOG" id="COG1262">
    <property type="taxonomic scope" value="Bacteria"/>
</dbReference>
<evidence type="ECO:0000259" key="1">
    <source>
        <dbReference type="Pfam" id="PF03781"/>
    </source>
</evidence>
<dbReference type="InterPro" id="IPR016187">
    <property type="entry name" value="CTDL_fold"/>
</dbReference>